<gene>
    <name evidence="2" type="ORF">KCH_44520</name>
</gene>
<dbReference type="eggNOG" id="COG0515">
    <property type="taxonomic scope" value="Bacteria"/>
</dbReference>
<feature type="signal peptide" evidence="1">
    <location>
        <begin position="1"/>
        <end position="31"/>
    </location>
</feature>
<keyword evidence="1" id="KW-0732">Signal</keyword>
<keyword evidence="2" id="KW-0808">Transferase</keyword>
<keyword evidence="2" id="KW-0418">Kinase</keyword>
<dbReference type="GO" id="GO:0004674">
    <property type="term" value="F:protein serine/threonine kinase activity"/>
    <property type="evidence" value="ECO:0007669"/>
    <property type="project" value="UniProtKB-KW"/>
</dbReference>
<dbReference type="PATRIC" id="fig|1348663.4.peg.4293"/>
<protein>
    <submittedName>
        <fullName evidence="2">Putative serine/threonine protein kinase</fullName>
    </submittedName>
</protein>
<evidence type="ECO:0000313" key="2">
    <source>
        <dbReference type="EMBL" id="KDN83803.1"/>
    </source>
</evidence>
<evidence type="ECO:0000256" key="1">
    <source>
        <dbReference type="SAM" id="SignalP"/>
    </source>
</evidence>
<reference evidence="2 3" key="1">
    <citation type="submission" date="2014-05" db="EMBL/GenBank/DDBJ databases">
        <title>Draft Genome Sequence of Kitasatospora cheerisanensis KCTC 2395.</title>
        <authorList>
            <person name="Nam D.H."/>
        </authorList>
    </citation>
    <scope>NUCLEOTIDE SEQUENCE [LARGE SCALE GENOMIC DNA]</scope>
    <source>
        <strain evidence="2 3">KCTC 2395</strain>
    </source>
</reference>
<keyword evidence="3" id="KW-1185">Reference proteome</keyword>
<evidence type="ECO:0000313" key="3">
    <source>
        <dbReference type="Proteomes" id="UP000027178"/>
    </source>
</evidence>
<name>A0A066YQI1_9ACTN</name>
<accession>A0A066YQI1</accession>
<sequence length="169" mass="17193">MTARRKRGRGRVRASVAAAAVLLGAAFGGLAAAGKLPWQDGAPGKGTAADGEALPQAFLGTWRGTITTKVVPLPSTFTATFTAGRIGEDVGRTSNASAFSSTVCRGVLTLLSVEAGTVTLQERPEGPQAGCSEAREKQTYTVLDGGARLHVAVTGAQLGTDPEGDLAKQ</sequence>
<proteinExistence type="predicted"/>
<dbReference type="AlphaFoldDB" id="A0A066YQI1"/>
<feature type="chain" id="PRO_5038806840" evidence="1">
    <location>
        <begin position="32"/>
        <end position="169"/>
    </location>
</feature>
<dbReference type="EMBL" id="JNBY01000094">
    <property type="protein sequence ID" value="KDN83803.1"/>
    <property type="molecule type" value="Genomic_DNA"/>
</dbReference>
<dbReference type="Proteomes" id="UP000027178">
    <property type="component" value="Unassembled WGS sequence"/>
</dbReference>
<keyword evidence="2" id="KW-0723">Serine/threonine-protein kinase</keyword>
<comment type="caution">
    <text evidence="2">The sequence shown here is derived from an EMBL/GenBank/DDBJ whole genome shotgun (WGS) entry which is preliminary data.</text>
</comment>
<dbReference type="HOGENOM" id="CLU_1576422_0_0_11"/>
<organism evidence="2 3">
    <name type="scientific">Kitasatospora cheerisanensis KCTC 2395</name>
    <dbReference type="NCBI Taxonomy" id="1348663"/>
    <lineage>
        <taxon>Bacteria</taxon>
        <taxon>Bacillati</taxon>
        <taxon>Actinomycetota</taxon>
        <taxon>Actinomycetes</taxon>
        <taxon>Kitasatosporales</taxon>
        <taxon>Streptomycetaceae</taxon>
        <taxon>Kitasatospora</taxon>
    </lineage>
</organism>